<name>A0AA39TTW7_9PEZI</name>
<feature type="compositionally biased region" description="Basic and acidic residues" evidence="1">
    <location>
        <begin position="145"/>
        <end position="156"/>
    </location>
</feature>
<reference evidence="2" key="1">
    <citation type="submission" date="2023-06" db="EMBL/GenBank/DDBJ databases">
        <title>Genome-scale phylogeny and comparative genomics of the fungal order Sordariales.</title>
        <authorList>
            <consortium name="Lawrence Berkeley National Laboratory"/>
            <person name="Hensen N."/>
            <person name="Bonometti L."/>
            <person name="Westerberg I."/>
            <person name="Brannstrom I.O."/>
            <person name="Guillou S."/>
            <person name="Cros-Aarteil S."/>
            <person name="Calhoun S."/>
            <person name="Haridas S."/>
            <person name="Kuo A."/>
            <person name="Mondo S."/>
            <person name="Pangilinan J."/>
            <person name="Riley R."/>
            <person name="LaButti K."/>
            <person name="Andreopoulos B."/>
            <person name="Lipzen A."/>
            <person name="Chen C."/>
            <person name="Yanf M."/>
            <person name="Daum C."/>
            <person name="Ng V."/>
            <person name="Clum A."/>
            <person name="Steindorff A."/>
            <person name="Ohm R."/>
            <person name="Martin F."/>
            <person name="Silar P."/>
            <person name="Natvig D."/>
            <person name="Lalanne C."/>
            <person name="Gautier V."/>
            <person name="Ament-velasquez S.L."/>
            <person name="Kruys A."/>
            <person name="Hutchinson M.I."/>
            <person name="Powell A.J."/>
            <person name="Barry K."/>
            <person name="Miller A.N."/>
            <person name="Grigoriev I.V."/>
            <person name="Debuchy R."/>
            <person name="Gladieux P."/>
            <person name="Thoren M.H."/>
            <person name="Johannesson H."/>
        </authorList>
    </citation>
    <scope>NUCLEOTIDE SEQUENCE</scope>
    <source>
        <strain evidence="2">SMH3391-2</strain>
    </source>
</reference>
<organism evidence="2 3">
    <name type="scientific">Bombardia bombarda</name>
    <dbReference type="NCBI Taxonomy" id="252184"/>
    <lineage>
        <taxon>Eukaryota</taxon>
        <taxon>Fungi</taxon>
        <taxon>Dikarya</taxon>
        <taxon>Ascomycota</taxon>
        <taxon>Pezizomycotina</taxon>
        <taxon>Sordariomycetes</taxon>
        <taxon>Sordariomycetidae</taxon>
        <taxon>Sordariales</taxon>
        <taxon>Lasiosphaeriaceae</taxon>
        <taxon>Bombardia</taxon>
    </lineage>
</organism>
<dbReference type="AlphaFoldDB" id="A0AA39TTW7"/>
<feature type="region of interest" description="Disordered" evidence="1">
    <location>
        <begin position="61"/>
        <end position="106"/>
    </location>
</feature>
<proteinExistence type="predicted"/>
<dbReference type="EMBL" id="JAULSR010000009">
    <property type="protein sequence ID" value="KAK0612377.1"/>
    <property type="molecule type" value="Genomic_DNA"/>
</dbReference>
<sequence length="239" mass="27010">MTNTWVTCTMCNDRCELSCFLSHKSRFCCHTKACPLHKRWVVEWVDGKWLCPARATVDSEEEETTATAAADRRRSPSRRRRNSAVEESRYATTSRPWPSYGSVEEETTVRLPDAHVPYISRRRGAPALEFVYCCTEDADGSLVDGHGHYQGEDSRRSGSRSRSSSRSRPRSGSRGTRRSYGDDGGCHSRDSYYYPHDTDASDCCQFDYDADFAQASGRGFDPNADYGPRYPPYSSTLSE</sequence>
<keyword evidence="3" id="KW-1185">Reference proteome</keyword>
<accession>A0AA39TTW7</accession>
<feature type="region of interest" description="Disordered" evidence="1">
    <location>
        <begin position="144"/>
        <end position="187"/>
    </location>
</feature>
<feature type="region of interest" description="Disordered" evidence="1">
    <location>
        <begin position="217"/>
        <end position="239"/>
    </location>
</feature>
<evidence type="ECO:0000313" key="2">
    <source>
        <dbReference type="EMBL" id="KAK0612377.1"/>
    </source>
</evidence>
<gene>
    <name evidence="2" type="ORF">B0T17DRAFT_511575</name>
</gene>
<comment type="caution">
    <text evidence="2">The sequence shown here is derived from an EMBL/GenBank/DDBJ whole genome shotgun (WGS) entry which is preliminary data.</text>
</comment>
<evidence type="ECO:0000313" key="3">
    <source>
        <dbReference type="Proteomes" id="UP001174934"/>
    </source>
</evidence>
<evidence type="ECO:0000256" key="1">
    <source>
        <dbReference type="SAM" id="MobiDB-lite"/>
    </source>
</evidence>
<feature type="compositionally biased region" description="Basic residues" evidence="1">
    <location>
        <begin position="157"/>
        <end position="177"/>
    </location>
</feature>
<protein>
    <submittedName>
        <fullName evidence="2">Uncharacterized protein</fullName>
    </submittedName>
</protein>
<dbReference type="Proteomes" id="UP001174934">
    <property type="component" value="Unassembled WGS sequence"/>
</dbReference>